<name>A0ACB6SGJ3_9PLEO</name>
<gene>
    <name evidence="1" type="ORF">BU25DRAFT_475997</name>
</gene>
<organism evidence="1 2">
    <name type="scientific">Macroventuria anomochaeta</name>
    <dbReference type="NCBI Taxonomy" id="301207"/>
    <lineage>
        <taxon>Eukaryota</taxon>
        <taxon>Fungi</taxon>
        <taxon>Dikarya</taxon>
        <taxon>Ascomycota</taxon>
        <taxon>Pezizomycotina</taxon>
        <taxon>Dothideomycetes</taxon>
        <taxon>Pleosporomycetidae</taxon>
        <taxon>Pleosporales</taxon>
        <taxon>Pleosporineae</taxon>
        <taxon>Didymellaceae</taxon>
        <taxon>Macroventuria</taxon>
    </lineage>
</organism>
<proteinExistence type="predicted"/>
<evidence type="ECO:0000313" key="2">
    <source>
        <dbReference type="Proteomes" id="UP000799754"/>
    </source>
</evidence>
<feature type="non-terminal residue" evidence="1">
    <location>
        <position position="1"/>
    </location>
</feature>
<reference evidence="1" key="1">
    <citation type="journal article" date="2020" name="Stud. Mycol.">
        <title>101 Dothideomycetes genomes: a test case for predicting lifestyles and emergence of pathogens.</title>
        <authorList>
            <person name="Haridas S."/>
            <person name="Albert R."/>
            <person name="Binder M."/>
            <person name="Bloem J."/>
            <person name="Labutti K."/>
            <person name="Salamov A."/>
            <person name="Andreopoulos B."/>
            <person name="Baker S."/>
            <person name="Barry K."/>
            <person name="Bills G."/>
            <person name="Bluhm B."/>
            <person name="Cannon C."/>
            <person name="Castanera R."/>
            <person name="Culley D."/>
            <person name="Daum C."/>
            <person name="Ezra D."/>
            <person name="Gonzalez J."/>
            <person name="Henrissat B."/>
            <person name="Kuo A."/>
            <person name="Liang C."/>
            <person name="Lipzen A."/>
            <person name="Lutzoni F."/>
            <person name="Magnuson J."/>
            <person name="Mondo S."/>
            <person name="Nolan M."/>
            <person name="Ohm R."/>
            <person name="Pangilinan J."/>
            <person name="Park H.-J."/>
            <person name="Ramirez L."/>
            <person name="Alfaro M."/>
            <person name="Sun H."/>
            <person name="Tritt A."/>
            <person name="Yoshinaga Y."/>
            <person name="Zwiers L.-H."/>
            <person name="Turgeon B."/>
            <person name="Goodwin S."/>
            <person name="Spatafora J."/>
            <person name="Crous P."/>
            <person name="Grigoriev I."/>
        </authorList>
    </citation>
    <scope>NUCLEOTIDE SEQUENCE</scope>
    <source>
        <strain evidence="1">CBS 525.71</strain>
    </source>
</reference>
<keyword evidence="2" id="KW-1185">Reference proteome</keyword>
<sequence length="172" mass="19268">ACTFSSTTTAFLCSRWGPTPRCNHFTSGKSIVRNCKGSRVAAACSGAFKRQCVLNFIRACNTPAAVHQHSCAVTTQMRHLSPLDAGEDGSRCALVRMSDHLPVPHTFHRCLETPSPDQKPSVRSTKTSLDRHLDEIVKFEHQQQKQKKQKNKKKKKKNIQQRVFASGHPPNY</sequence>
<dbReference type="Proteomes" id="UP000799754">
    <property type="component" value="Unassembled WGS sequence"/>
</dbReference>
<comment type="caution">
    <text evidence="1">The sequence shown here is derived from an EMBL/GenBank/DDBJ whole genome shotgun (WGS) entry which is preliminary data.</text>
</comment>
<protein>
    <submittedName>
        <fullName evidence="1">Uncharacterized protein</fullName>
    </submittedName>
</protein>
<dbReference type="EMBL" id="MU006703">
    <property type="protein sequence ID" value="KAF2632444.1"/>
    <property type="molecule type" value="Genomic_DNA"/>
</dbReference>
<accession>A0ACB6SGJ3</accession>
<evidence type="ECO:0000313" key="1">
    <source>
        <dbReference type="EMBL" id="KAF2632444.1"/>
    </source>
</evidence>